<evidence type="ECO:0000256" key="1">
    <source>
        <dbReference type="SAM" id="MobiDB-lite"/>
    </source>
</evidence>
<dbReference type="EMBL" id="JAABOA010006714">
    <property type="protein sequence ID" value="KAF9555450.1"/>
    <property type="molecule type" value="Genomic_DNA"/>
</dbReference>
<evidence type="ECO:0000313" key="3">
    <source>
        <dbReference type="Proteomes" id="UP000780801"/>
    </source>
</evidence>
<comment type="caution">
    <text evidence="2">The sequence shown here is derived from an EMBL/GenBank/DDBJ whole genome shotgun (WGS) entry which is preliminary data.</text>
</comment>
<reference evidence="2" key="1">
    <citation type="journal article" date="2020" name="Fungal Divers.">
        <title>Resolving the Mortierellaceae phylogeny through synthesis of multi-gene phylogenetics and phylogenomics.</title>
        <authorList>
            <person name="Vandepol N."/>
            <person name="Liber J."/>
            <person name="Desiro A."/>
            <person name="Na H."/>
            <person name="Kennedy M."/>
            <person name="Barry K."/>
            <person name="Grigoriev I.V."/>
            <person name="Miller A.N."/>
            <person name="O'Donnell K."/>
            <person name="Stajich J.E."/>
            <person name="Bonito G."/>
        </authorList>
    </citation>
    <scope>NUCLEOTIDE SEQUENCE</scope>
    <source>
        <strain evidence="2">KOD1015</strain>
    </source>
</reference>
<name>A0A9P6FJ38_9FUNG</name>
<dbReference type="AlphaFoldDB" id="A0A9P6FJ38"/>
<feature type="region of interest" description="Disordered" evidence="1">
    <location>
        <begin position="1"/>
        <end position="61"/>
    </location>
</feature>
<keyword evidence="3" id="KW-1185">Reference proteome</keyword>
<dbReference type="Proteomes" id="UP000780801">
    <property type="component" value="Unassembled WGS sequence"/>
</dbReference>
<dbReference type="OrthoDB" id="2448576at2759"/>
<protein>
    <submittedName>
        <fullName evidence="2">Uncharacterized protein</fullName>
    </submittedName>
</protein>
<organism evidence="2 3">
    <name type="scientific">Lunasporangiospora selenospora</name>
    <dbReference type="NCBI Taxonomy" id="979761"/>
    <lineage>
        <taxon>Eukaryota</taxon>
        <taxon>Fungi</taxon>
        <taxon>Fungi incertae sedis</taxon>
        <taxon>Mucoromycota</taxon>
        <taxon>Mortierellomycotina</taxon>
        <taxon>Mortierellomycetes</taxon>
        <taxon>Mortierellales</taxon>
        <taxon>Mortierellaceae</taxon>
        <taxon>Lunasporangiospora</taxon>
    </lineage>
</organism>
<evidence type="ECO:0000313" key="2">
    <source>
        <dbReference type="EMBL" id="KAF9555450.1"/>
    </source>
</evidence>
<accession>A0A9P6FJ38</accession>
<sequence>GEEQEGEEQEGEEQEGEEQEDKEQADIAMQSPHPGDVSMLSVGETSMMSIDPRSPKGKDVLSFDQLKLPTSHKITAAKINDISAAIKNARSREQRLKADEAAQTALRRLRRETNSLSHALTVRDIEKAQRVRRKQRDPLQSFYLSAAAKKDRRTQDLRTKRAWAILAADERRGGSIPFAK</sequence>
<feature type="compositionally biased region" description="Acidic residues" evidence="1">
    <location>
        <begin position="1"/>
        <end position="23"/>
    </location>
</feature>
<proteinExistence type="predicted"/>
<feature type="non-terminal residue" evidence="2">
    <location>
        <position position="1"/>
    </location>
</feature>
<gene>
    <name evidence="2" type="ORF">BGW38_009252</name>
</gene>